<evidence type="ECO:0000256" key="1">
    <source>
        <dbReference type="SAM" id="MobiDB-lite"/>
    </source>
</evidence>
<evidence type="ECO:0000313" key="3">
    <source>
        <dbReference type="EMBL" id="SCM66254.1"/>
    </source>
</evidence>
<feature type="transmembrane region" description="Helical" evidence="2">
    <location>
        <begin position="66"/>
        <end position="85"/>
    </location>
</feature>
<dbReference type="InterPro" id="IPR032820">
    <property type="entry name" value="ATPase_put"/>
</dbReference>
<evidence type="ECO:0000256" key="2">
    <source>
        <dbReference type="SAM" id="Phobius"/>
    </source>
</evidence>
<organism evidence="3 4">
    <name type="scientific">Donghicola eburneus</name>
    <dbReference type="NCBI Taxonomy" id="393278"/>
    <lineage>
        <taxon>Bacteria</taxon>
        <taxon>Pseudomonadati</taxon>
        <taxon>Pseudomonadota</taxon>
        <taxon>Alphaproteobacteria</taxon>
        <taxon>Rhodobacterales</taxon>
        <taxon>Roseobacteraceae</taxon>
        <taxon>Donghicola</taxon>
    </lineage>
</organism>
<proteinExistence type="predicted"/>
<dbReference type="RefSeq" id="WP_072703318.1">
    <property type="nucleotide sequence ID" value="NZ_FMJB01000019.1"/>
</dbReference>
<accession>A0A1M4MX48</accession>
<dbReference type="Proteomes" id="UP000184085">
    <property type="component" value="Unassembled WGS sequence"/>
</dbReference>
<protein>
    <submittedName>
        <fullName evidence="3">Putative membrane protein</fullName>
    </submittedName>
</protein>
<keyword evidence="4" id="KW-1185">Reference proteome</keyword>
<reference evidence="4" key="1">
    <citation type="submission" date="2016-09" db="EMBL/GenBank/DDBJ databases">
        <authorList>
            <person name="Wibberg D."/>
        </authorList>
    </citation>
    <scope>NUCLEOTIDE SEQUENCE [LARGE SCALE GENOMIC DNA]</scope>
</reference>
<dbReference type="Pfam" id="PF09527">
    <property type="entry name" value="ATPase_gene1"/>
    <property type="match status" value="1"/>
</dbReference>
<keyword evidence="2" id="KW-0812">Transmembrane</keyword>
<keyword evidence="2" id="KW-0472">Membrane</keyword>
<feature type="compositionally biased region" description="Basic and acidic residues" evidence="1">
    <location>
        <begin position="1"/>
        <end position="13"/>
    </location>
</feature>
<sequence>MAEQRDQIEDATRRAAKRQRIGAEDPEPSVAARLGQIGVLGWLVVMPILIGIVLGRLVDRVAESGIFFTAPAIFIGAGIGLHAAWKWMHKQ</sequence>
<dbReference type="EMBL" id="FMJB01000019">
    <property type="protein sequence ID" value="SCM66254.1"/>
    <property type="molecule type" value="Genomic_DNA"/>
</dbReference>
<feature type="region of interest" description="Disordered" evidence="1">
    <location>
        <begin position="1"/>
        <end position="27"/>
    </location>
</feature>
<feature type="transmembrane region" description="Helical" evidence="2">
    <location>
        <begin position="34"/>
        <end position="54"/>
    </location>
</feature>
<keyword evidence="2" id="KW-1133">Transmembrane helix</keyword>
<gene>
    <name evidence="3" type="ORF">KARMA_0428</name>
</gene>
<evidence type="ECO:0000313" key="4">
    <source>
        <dbReference type="Proteomes" id="UP000184085"/>
    </source>
</evidence>
<dbReference type="AlphaFoldDB" id="A0A1M4MX48"/>
<name>A0A1M4MX48_9RHOB</name>